<keyword evidence="1" id="KW-0805">Transcription regulation</keyword>
<dbReference type="EMBL" id="JACTVA010000017">
    <property type="protein sequence ID" value="MBC9207430.1"/>
    <property type="molecule type" value="Genomic_DNA"/>
</dbReference>
<dbReference type="CDD" id="cd07377">
    <property type="entry name" value="WHTH_GntR"/>
    <property type="match status" value="1"/>
</dbReference>
<evidence type="ECO:0000256" key="3">
    <source>
        <dbReference type="ARBA" id="ARBA00023163"/>
    </source>
</evidence>
<dbReference type="PROSITE" id="PS50949">
    <property type="entry name" value="HTH_GNTR"/>
    <property type="match status" value="1"/>
</dbReference>
<comment type="caution">
    <text evidence="5">The sequence shown here is derived from an EMBL/GenBank/DDBJ whole genome shotgun (WGS) entry which is preliminary data.</text>
</comment>
<dbReference type="PANTHER" id="PTHR43537:SF49">
    <property type="entry name" value="TRANSCRIPTIONAL REGULATORY PROTEIN"/>
    <property type="match status" value="1"/>
</dbReference>
<dbReference type="RefSeq" id="WP_187784599.1">
    <property type="nucleotide sequence ID" value="NZ_JACTVA010000017.1"/>
</dbReference>
<dbReference type="Gene3D" id="1.10.10.10">
    <property type="entry name" value="Winged helix-like DNA-binding domain superfamily/Winged helix DNA-binding domain"/>
    <property type="match status" value="1"/>
</dbReference>
<dbReference type="Proteomes" id="UP000626026">
    <property type="component" value="Unassembled WGS sequence"/>
</dbReference>
<keyword evidence="2" id="KW-0238">DNA-binding</keyword>
<dbReference type="PANTHER" id="PTHR43537">
    <property type="entry name" value="TRANSCRIPTIONAL REGULATOR, GNTR FAMILY"/>
    <property type="match status" value="1"/>
</dbReference>
<dbReference type="InterPro" id="IPR036390">
    <property type="entry name" value="WH_DNA-bd_sf"/>
</dbReference>
<dbReference type="Pfam" id="PF07729">
    <property type="entry name" value="FCD"/>
    <property type="match status" value="1"/>
</dbReference>
<keyword evidence="6" id="KW-1185">Reference proteome</keyword>
<dbReference type="InterPro" id="IPR036388">
    <property type="entry name" value="WH-like_DNA-bd_sf"/>
</dbReference>
<evidence type="ECO:0000259" key="4">
    <source>
        <dbReference type="PROSITE" id="PS50949"/>
    </source>
</evidence>
<gene>
    <name evidence="5" type="ORF">IBL26_11350</name>
</gene>
<dbReference type="SMART" id="SM00895">
    <property type="entry name" value="FCD"/>
    <property type="match status" value="1"/>
</dbReference>
<evidence type="ECO:0000256" key="2">
    <source>
        <dbReference type="ARBA" id="ARBA00023125"/>
    </source>
</evidence>
<dbReference type="InterPro" id="IPR000524">
    <property type="entry name" value="Tscrpt_reg_HTH_GntR"/>
</dbReference>
<proteinExistence type="predicted"/>
<reference evidence="5 6" key="1">
    <citation type="journal article" date="2013" name="Int. J. Syst. Evol. Microbiol.">
        <title>Roseomonas aerophila sp. nov., isolated from air.</title>
        <authorList>
            <person name="Kim S.J."/>
            <person name="Weon H.Y."/>
            <person name="Ahn J.H."/>
            <person name="Hong S.B."/>
            <person name="Seok S.J."/>
            <person name="Whang K.S."/>
            <person name="Kwon S.W."/>
        </authorList>
    </citation>
    <scope>NUCLEOTIDE SEQUENCE [LARGE SCALE GENOMIC DNA]</scope>
    <source>
        <strain evidence="5 6">NBRC 108923</strain>
    </source>
</reference>
<evidence type="ECO:0000313" key="6">
    <source>
        <dbReference type="Proteomes" id="UP000626026"/>
    </source>
</evidence>
<organism evidence="5 6">
    <name type="scientific">Teichococcus aerophilus</name>
    <dbReference type="NCBI Taxonomy" id="1224513"/>
    <lineage>
        <taxon>Bacteria</taxon>
        <taxon>Pseudomonadati</taxon>
        <taxon>Pseudomonadota</taxon>
        <taxon>Alphaproteobacteria</taxon>
        <taxon>Acetobacterales</taxon>
        <taxon>Roseomonadaceae</taxon>
        <taxon>Roseomonas</taxon>
    </lineage>
</organism>
<feature type="domain" description="HTH gntR-type" evidence="4">
    <location>
        <begin position="2"/>
        <end position="69"/>
    </location>
</feature>
<dbReference type="PRINTS" id="PR00035">
    <property type="entry name" value="HTHGNTR"/>
</dbReference>
<dbReference type="Pfam" id="PF00392">
    <property type="entry name" value="GntR"/>
    <property type="match status" value="1"/>
</dbReference>
<name>A0ABR7RMR2_9PROT</name>
<dbReference type="SUPFAM" id="SSF48008">
    <property type="entry name" value="GntR ligand-binding domain-like"/>
    <property type="match status" value="1"/>
</dbReference>
<evidence type="ECO:0000313" key="5">
    <source>
        <dbReference type="EMBL" id="MBC9207430.1"/>
    </source>
</evidence>
<dbReference type="InterPro" id="IPR008920">
    <property type="entry name" value="TF_FadR/GntR_C"/>
</dbReference>
<dbReference type="SUPFAM" id="SSF46785">
    <property type="entry name" value="Winged helix' DNA-binding domain"/>
    <property type="match status" value="1"/>
</dbReference>
<keyword evidence="3" id="KW-0804">Transcription</keyword>
<evidence type="ECO:0000256" key="1">
    <source>
        <dbReference type="ARBA" id="ARBA00023015"/>
    </source>
</evidence>
<dbReference type="InterPro" id="IPR011711">
    <property type="entry name" value="GntR_C"/>
</dbReference>
<dbReference type="SMART" id="SM00345">
    <property type="entry name" value="HTH_GNTR"/>
    <property type="match status" value="1"/>
</dbReference>
<protein>
    <submittedName>
        <fullName evidence="5">GntR family transcriptional regulator</fullName>
    </submittedName>
</protein>
<accession>A0ABR7RMR2</accession>
<dbReference type="Gene3D" id="1.20.120.530">
    <property type="entry name" value="GntR ligand-binding domain-like"/>
    <property type="match status" value="1"/>
</dbReference>
<sequence>MVTRAQDIVSRLREAVVSGTYEPGARLHEVELANGFGVSRTPVRAALGILAAEGLLSYRPNSGYVVRPFVAQDFLDIYEVRASLEGLCTRLVAEAGLSDAQATPLQAAVAEGVALFGRRIPEAAMPAEWAGVNEAFHRALFAACANPHLVMAMERARTLLLPVPMRFRWHDAALARRGQDEHEEILHCVLSRQGARAEALMREHVLRAGRRLADIWQRSHDPSWAPASPTTLGRATGR</sequence>